<protein>
    <submittedName>
        <fullName evidence="2">MinD superfamily P-loop ATPase</fullName>
    </submittedName>
</protein>
<dbReference type="GO" id="GO:0016491">
    <property type="term" value="F:oxidoreductase activity"/>
    <property type="evidence" value="ECO:0007669"/>
    <property type="project" value="UniProtKB-ARBA"/>
</dbReference>
<dbReference type="PANTHER" id="PTHR43534">
    <property type="entry name" value="MIND SUPERFAMILY P-LOOP ATPASE CONTAINING AN INSERTED FERREDOXIN DOMAIN"/>
    <property type="match status" value="1"/>
</dbReference>
<dbReference type="SUPFAM" id="SSF52540">
    <property type="entry name" value="P-loop containing nucleoside triphosphate hydrolases"/>
    <property type="match status" value="1"/>
</dbReference>
<gene>
    <name evidence="2" type="ORF">J3E07_000703</name>
</gene>
<dbReference type="Gene3D" id="3.30.70.20">
    <property type="match status" value="1"/>
</dbReference>
<comment type="caution">
    <text evidence="2">The sequence shown here is derived from an EMBL/GenBank/DDBJ whole genome shotgun (WGS) entry which is preliminary data.</text>
</comment>
<dbReference type="CDD" id="cd03110">
    <property type="entry name" value="SIMIBI_bact_arch"/>
    <property type="match status" value="1"/>
</dbReference>
<name>A0A8J7S0T3_METVO</name>
<evidence type="ECO:0000313" key="2">
    <source>
        <dbReference type="EMBL" id="MBP2201305.1"/>
    </source>
</evidence>
<feature type="domain" description="4Fe-4S ferredoxin-type" evidence="1">
    <location>
        <begin position="63"/>
        <end position="91"/>
    </location>
</feature>
<sequence>MKKIVVLSGKGGTGKTTISSSFARLMANKYNKLNIVDCDVEAPNLHLMFKNELIEQKEYYGSKLATIDYNICNNCKLCYEKCRFNAITIKDDLVFINELDCEGCGFCDYICPVNAISLNDELTGHINGSKIENGYLSYANLKIGADGAGKVVTEVRQMAESYNIDSNFPYLLIDGSPGIGCVVIASLTGCDYTIVVTEPTQSGLNDLKRVLELIKFFDMPCYVIINKYDLNEEKTTEIEQYIKIMDSKTDIVVIGKIPFDKLVSESIQNETPIVAYKKSDAGLAITKAWNELISKIH</sequence>
<feature type="domain" description="4Fe-4S ferredoxin-type" evidence="1">
    <location>
        <begin position="92"/>
        <end position="121"/>
    </location>
</feature>
<dbReference type="SUPFAM" id="SSF54862">
    <property type="entry name" value="4Fe-4S ferredoxins"/>
    <property type="match status" value="1"/>
</dbReference>
<dbReference type="InterPro" id="IPR017896">
    <property type="entry name" value="4Fe4S_Fe-S-bd"/>
</dbReference>
<dbReference type="PROSITE" id="PS00198">
    <property type="entry name" value="4FE4S_FER_1"/>
    <property type="match status" value="1"/>
</dbReference>
<accession>A0A8J7S0T3</accession>
<evidence type="ECO:0000313" key="3">
    <source>
        <dbReference type="Proteomes" id="UP000740329"/>
    </source>
</evidence>
<dbReference type="InterPro" id="IPR027417">
    <property type="entry name" value="P-loop_NTPase"/>
</dbReference>
<dbReference type="RefSeq" id="WP_209590750.1">
    <property type="nucleotide sequence ID" value="NZ_JAGGMV010000001.1"/>
</dbReference>
<organism evidence="2 3">
    <name type="scientific">Methanococcus voltae</name>
    <dbReference type="NCBI Taxonomy" id="2188"/>
    <lineage>
        <taxon>Archaea</taxon>
        <taxon>Methanobacteriati</taxon>
        <taxon>Methanobacteriota</taxon>
        <taxon>Methanomada group</taxon>
        <taxon>Methanococci</taxon>
        <taxon>Methanococcales</taxon>
        <taxon>Methanococcaceae</taxon>
        <taxon>Methanococcus</taxon>
    </lineage>
</organism>
<reference evidence="2" key="1">
    <citation type="submission" date="2021-03" db="EMBL/GenBank/DDBJ databases">
        <title>Genomic Encyclopedia of Type Strains, Phase IV (KMG-V): Genome sequencing to study the core and pangenomes of soil and plant-associated prokaryotes.</title>
        <authorList>
            <person name="Whitman W."/>
        </authorList>
    </citation>
    <scope>NUCLEOTIDE SEQUENCE</scope>
    <source>
        <strain evidence="2">C4</strain>
    </source>
</reference>
<dbReference type="EMBL" id="JAGGMV010000001">
    <property type="protein sequence ID" value="MBP2201305.1"/>
    <property type="molecule type" value="Genomic_DNA"/>
</dbReference>
<dbReference type="InterPro" id="IPR017900">
    <property type="entry name" value="4Fe4S_Fe_S_CS"/>
</dbReference>
<dbReference type="Gene3D" id="3.40.50.300">
    <property type="entry name" value="P-loop containing nucleotide triphosphate hydrolases"/>
    <property type="match status" value="1"/>
</dbReference>
<dbReference type="AlphaFoldDB" id="A0A8J7S0T3"/>
<proteinExistence type="predicted"/>
<dbReference type="PANTHER" id="PTHR43534:SF1">
    <property type="entry name" value="4FE-4S CLUSTER CONTAINING PARA FAMILY ATPASE PROTEIN"/>
    <property type="match status" value="1"/>
</dbReference>
<dbReference type="InterPro" id="IPR002586">
    <property type="entry name" value="CobQ/CobB/MinD/ParA_Nub-bd_dom"/>
</dbReference>
<dbReference type="Proteomes" id="UP000740329">
    <property type="component" value="Unassembled WGS sequence"/>
</dbReference>
<dbReference type="PROSITE" id="PS51379">
    <property type="entry name" value="4FE4S_FER_2"/>
    <property type="match status" value="2"/>
</dbReference>
<dbReference type="Pfam" id="PF00037">
    <property type="entry name" value="Fer4"/>
    <property type="match status" value="2"/>
</dbReference>
<evidence type="ECO:0000259" key="1">
    <source>
        <dbReference type="PROSITE" id="PS51379"/>
    </source>
</evidence>
<dbReference type="Pfam" id="PF01656">
    <property type="entry name" value="CbiA"/>
    <property type="match status" value="1"/>
</dbReference>